<comment type="caution">
    <text evidence="8">The sequence shown here is derived from an EMBL/GenBank/DDBJ whole genome shotgun (WGS) entry which is preliminary data.</text>
</comment>
<dbReference type="GO" id="GO:0004519">
    <property type="term" value="F:endonuclease activity"/>
    <property type="evidence" value="ECO:0007669"/>
    <property type="project" value="UniProtKB-KW"/>
</dbReference>
<keyword evidence="5" id="KW-0378">Hydrolase</keyword>
<sequence length="423" mass="50653">MRIGYACIPITIDAKNSRSFILKKFSYEKFYEVCKLNLQDLYSILNYNISKDISMFRISSDIIPFGSHSINNIEWWNLFKEEFYKCGNFIKKNNIRVSMHPGQYTVLNSTSEDIVKKSIKDIEYHTKFLDSLGVDYSNKIVIHLGGVYNNKLEAMKRFENNFKYLSDSAKKRLVLENDERNYDIKDILSMCNNIHVPAVFDNLHHRVKMNKNFDELEEIKEILKQVRFTWMKKDGNMKIHYSNQNPYKKPGAHSQFIFLDDFLKYYNLLKKFDADSMLEVKDKEISAIKCINSLKENHKKSFIYDEWAKYKYSVMEKNYTLYKECSNLVNSNIENKAIRFYNFIDKSLLNDFDKKNYKNTLLHVYSYVKDEVNEKEKANFYSLYKDFEKDSNIELGEKIKKLLYRLCKKYSVNYILDSYYFIY</sequence>
<protein>
    <submittedName>
        <fullName evidence="8">UV damage repair endonuclease UvdE</fullName>
    </submittedName>
</protein>
<dbReference type="HOGENOM" id="CLU_017168_0_0_9"/>
<dbReference type="GO" id="GO:0009411">
    <property type="term" value="P:response to UV"/>
    <property type="evidence" value="ECO:0007669"/>
    <property type="project" value="InterPro"/>
</dbReference>
<dbReference type="SUPFAM" id="SSF51658">
    <property type="entry name" value="Xylose isomerase-like"/>
    <property type="match status" value="1"/>
</dbReference>
<keyword evidence="1" id="KW-0540">Nuclease</keyword>
<dbReference type="GO" id="GO:0016787">
    <property type="term" value="F:hydrolase activity"/>
    <property type="evidence" value="ECO:0007669"/>
    <property type="project" value="UniProtKB-KW"/>
</dbReference>
<dbReference type="RefSeq" id="WP_043032217.1">
    <property type="nucleotide sequence ID" value="NZ_JXSU01000007.1"/>
</dbReference>
<dbReference type="InterPro" id="IPR013560">
    <property type="entry name" value="DUF1722"/>
</dbReference>
<evidence type="ECO:0000256" key="6">
    <source>
        <dbReference type="ARBA" id="ARBA00023204"/>
    </source>
</evidence>
<feature type="domain" description="DUF1722" evidence="7">
    <location>
        <begin position="311"/>
        <end position="421"/>
    </location>
</feature>
<reference evidence="8 9" key="1">
    <citation type="submission" date="2014-06" db="EMBL/GenBank/DDBJ databases">
        <title>Genome characterization of distinct group I Clostridium botulinum lineages.</title>
        <authorList>
            <person name="Giordani F."/>
            <person name="Anselmo A."/>
            <person name="Fillo S."/>
            <person name="Palozzi A.M."/>
            <person name="Fortunato A."/>
            <person name="Gentile B."/>
            <person name="Ciammaruconi A."/>
            <person name="Anniballi F."/>
            <person name="De Medici D."/>
            <person name="Lista F."/>
        </authorList>
    </citation>
    <scope>NUCLEOTIDE SEQUENCE [LARGE SCALE GENOMIC DNA]</scope>
    <source>
        <strain evidence="8 9">B2 450</strain>
    </source>
</reference>
<dbReference type="Proteomes" id="UP000032250">
    <property type="component" value="Unassembled WGS sequence"/>
</dbReference>
<dbReference type="NCBIfam" id="TIGR00629">
    <property type="entry name" value="uvde"/>
    <property type="match status" value="1"/>
</dbReference>
<evidence type="ECO:0000256" key="4">
    <source>
        <dbReference type="ARBA" id="ARBA00022769"/>
    </source>
</evidence>
<organism evidence="8 9">
    <name type="scientific">Clostridium botulinum B2 450</name>
    <dbReference type="NCBI Taxonomy" id="1379739"/>
    <lineage>
        <taxon>Bacteria</taxon>
        <taxon>Bacillati</taxon>
        <taxon>Bacillota</taxon>
        <taxon>Clostridia</taxon>
        <taxon>Eubacteriales</taxon>
        <taxon>Clostridiaceae</taxon>
        <taxon>Clostridium</taxon>
    </lineage>
</organism>
<dbReference type="InterPro" id="IPR004601">
    <property type="entry name" value="UvdE"/>
</dbReference>
<dbReference type="EMBL" id="JXSU01000007">
    <property type="protein sequence ID" value="KIS24562.1"/>
    <property type="molecule type" value="Genomic_DNA"/>
</dbReference>
<keyword evidence="4" id="KW-0228">DNA excision</keyword>
<evidence type="ECO:0000313" key="8">
    <source>
        <dbReference type="EMBL" id="KIS24562.1"/>
    </source>
</evidence>
<dbReference type="GO" id="GO:0006289">
    <property type="term" value="P:nucleotide-excision repair"/>
    <property type="evidence" value="ECO:0007669"/>
    <property type="project" value="InterPro"/>
</dbReference>
<evidence type="ECO:0000256" key="2">
    <source>
        <dbReference type="ARBA" id="ARBA00022759"/>
    </source>
</evidence>
<proteinExistence type="predicted"/>
<dbReference type="PANTHER" id="PTHR31290:SF5">
    <property type="entry name" value="UV-DAMAGE ENDONUCLEASE"/>
    <property type="match status" value="1"/>
</dbReference>
<dbReference type="Pfam" id="PF03851">
    <property type="entry name" value="UvdE"/>
    <property type="match status" value="1"/>
</dbReference>
<evidence type="ECO:0000313" key="9">
    <source>
        <dbReference type="Proteomes" id="UP000032250"/>
    </source>
</evidence>
<keyword evidence="6" id="KW-0234">DNA repair</keyword>
<evidence type="ECO:0000256" key="3">
    <source>
        <dbReference type="ARBA" id="ARBA00022763"/>
    </source>
</evidence>
<name>A0A0D1BXG6_CLOBO</name>
<dbReference type="AlphaFoldDB" id="A0A0D1BXG6"/>
<accession>A0A0D1BXG6</accession>
<dbReference type="InterPro" id="IPR036237">
    <property type="entry name" value="Xyl_isomerase-like_sf"/>
</dbReference>
<dbReference type="OrthoDB" id="9782576at2"/>
<dbReference type="PATRIC" id="fig|1379739.3.peg.3110"/>
<evidence type="ECO:0000256" key="1">
    <source>
        <dbReference type="ARBA" id="ARBA00022722"/>
    </source>
</evidence>
<dbReference type="PANTHER" id="PTHR31290">
    <property type="entry name" value="UV-DAMAGE ENDONUCLEASE"/>
    <property type="match status" value="1"/>
</dbReference>
<evidence type="ECO:0000259" key="7">
    <source>
        <dbReference type="Pfam" id="PF08349"/>
    </source>
</evidence>
<evidence type="ECO:0000256" key="5">
    <source>
        <dbReference type="ARBA" id="ARBA00022801"/>
    </source>
</evidence>
<dbReference type="Pfam" id="PF08349">
    <property type="entry name" value="DUF1722"/>
    <property type="match status" value="1"/>
</dbReference>
<dbReference type="Gene3D" id="3.20.20.150">
    <property type="entry name" value="Divalent-metal-dependent TIM barrel enzymes"/>
    <property type="match status" value="1"/>
</dbReference>
<gene>
    <name evidence="8" type="ORF">N495_13610</name>
</gene>
<keyword evidence="2 8" id="KW-0255">Endonuclease</keyword>
<keyword evidence="3" id="KW-0227">DNA damage</keyword>